<name>A0A3S9B9J5_9HYPH</name>
<dbReference type="GO" id="GO:0008757">
    <property type="term" value="F:S-adenosylmethionine-dependent methyltransferase activity"/>
    <property type="evidence" value="ECO:0007669"/>
    <property type="project" value="InterPro"/>
</dbReference>
<dbReference type="Pfam" id="PF08241">
    <property type="entry name" value="Methyltransf_11"/>
    <property type="match status" value="1"/>
</dbReference>
<dbReference type="GO" id="GO:0032259">
    <property type="term" value="P:methylation"/>
    <property type="evidence" value="ECO:0007669"/>
    <property type="project" value="UniProtKB-KW"/>
</dbReference>
<sequence>MTQLSFSSGDLVADRRADYARMLADAGDFAAAADLMRQALELVPSWPAGHFTLGVLEEKSGRLAAASEAFREVLRLAPADIYGAGLKLAALGQAQAPSQPPAAYVARLFDDYAERFDSALVEGLSYSIPEKLTALIVANAPDRFKTAIDLGCGTGLLGERLRNRVSFLKGYDISKGMLAKAAEKAVYDQLAPADLASGPANGGVPLPDNEALKADLVTAADVFMYLGDLEPVFATAAAIIATDGYFAFSVEDGAADVDWQLQPSLRYRHGEHYLRALLDRHGFDIVVTERGPIRKDGAETIIGLLVVARRRSAAGVTLADLPVIDASPDIAPTEVLH</sequence>
<evidence type="ECO:0000256" key="1">
    <source>
        <dbReference type="PROSITE-ProRule" id="PRU00339"/>
    </source>
</evidence>
<dbReference type="InterPro" id="IPR011990">
    <property type="entry name" value="TPR-like_helical_dom_sf"/>
</dbReference>
<evidence type="ECO:0000313" key="4">
    <source>
        <dbReference type="Proteomes" id="UP000268192"/>
    </source>
</evidence>
<organism evidence="3 4">
    <name type="scientific">Georhizobium profundi</name>
    <dbReference type="NCBI Taxonomy" id="2341112"/>
    <lineage>
        <taxon>Bacteria</taxon>
        <taxon>Pseudomonadati</taxon>
        <taxon>Pseudomonadota</taxon>
        <taxon>Alphaproteobacteria</taxon>
        <taxon>Hyphomicrobiales</taxon>
        <taxon>Rhizobiaceae</taxon>
        <taxon>Georhizobium</taxon>
    </lineage>
</organism>
<feature type="repeat" description="TPR" evidence="1">
    <location>
        <begin position="47"/>
        <end position="80"/>
    </location>
</feature>
<keyword evidence="3" id="KW-0808">Transferase</keyword>
<dbReference type="SUPFAM" id="SSF53335">
    <property type="entry name" value="S-adenosyl-L-methionine-dependent methyltransferases"/>
    <property type="match status" value="1"/>
</dbReference>
<keyword evidence="4" id="KW-1185">Reference proteome</keyword>
<accession>A0A3S9B9J5</accession>
<dbReference type="InterPro" id="IPR029063">
    <property type="entry name" value="SAM-dependent_MTases_sf"/>
</dbReference>
<dbReference type="CDD" id="cd02440">
    <property type="entry name" value="AdoMet_MTases"/>
    <property type="match status" value="1"/>
</dbReference>
<protein>
    <submittedName>
        <fullName evidence="3">Methyltransferase domain-containing protein</fullName>
    </submittedName>
</protein>
<dbReference type="PANTHER" id="PTHR43861:SF1">
    <property type="entry name" value="TRANS-ACONITATE 2-METHYLTRANSFERASE"/>
    <property type="match status" value="1"/>
</dbReference>
<keyword evidence="1" id="KW-0802">TPR repeat</keyword>
<proteinExistence type="predicted"/>
<dbReference type="EMBL" id="CP032509">
    <property type="protein sequence ID" value="AZN73602.1"/>
    <property type="molecule type" value="Genomic_DNA"/>
</dbReference>
<keyword evidence="3" id="KW-0489">Methyltransferase</keyword>
<evidence type="ECO:0000313" key="3">
    <source>
        <dbReference type="EMBL" id="AZN73602.1"/>
    </source>
</evidence>
<feature type="domain" description="Methyltransferase type 11" evidence="2">
    <location>
        <begin position="149"/>
        <end position="248"/>
    </location>
</feature>
<dbReference type="Gene3D" id="3.40.50.150">
    <property type="entry name" value="Vaccinia Virus protein VP39"/>
    <property type="match status" value="1"/>
</dbReference>
<gene>
    <name evidence="3" type="ORF">D5400_05480</name>
</gene>
<dbReference type="InterPro" id="IPR019734">
    <property type="entry name" value="TPR_rpt"/>
</dbReference>
<dbReference type="SUPFAM" id="SSF48452">
    <property type="entry name" value="TPR-like"/>
    <property type="match status" value="1"/>
</dbReference>
<dbReference type="PROSITE" id="PS50005">
    <property type="entry name" value="TPR"/>
    <property type="match status" value="1"/>
</dbReference>
<dbReference type="Proteomes" id="UP000268192">
    <property type="component" value="Chromosome"/>
</dbReference>
<dbReference type="OrthoDB" id="465636at2"/>
<dbReference type="KEGG" id="abaw:D5400_05480"/>
<dbReference type="AlphaFoldDB" id="A0A3S9B9J5"/>
<dbReference type="Gene3D" id="1.25.40.10">
    <property type="entry name" value="Tetratricopeptide repeat domain"/>
    <property type="match status" value="1"/>
</dbReference>
<reference evidence="3 4" key="1">
    <citation type="submission" date="2018-09" db="EMBL/GenBank/DDBJ databases">
        <title>Marinorhizobium profundi gen. nov., sp. nov., isolated from a deep-sea sediment sample from the New Britain Trench and proposal of Marinorhizobiaceae fam. nov. in the order Rhizobiales of the class Alphaproteobacteria.</title>
        <authorList>
            <person name="Cao J."/>
        </authorList>
    </citation>
    <scope>NUCLEOTIDE SEQUENCE [LARGE SCALE GENOMIC DNA]</scope>
    <source>
        <strain evidence="3 4">WS11</strain>
    </source>
</reference>
<evidence type="ECO:0000259" key="2">
    <source>
        <dbReference type="Pfam" id="PF08241"/>
    </source>
</evidence>
<dbReference type="RefSeq" id="WP_126008420.1">
    <property type="nucleotide sequence ID" value="NZ_CP032509.1"/>
</dbReference>
<dbReference type="PANTHER" id="PTHR43861">
    <property type="entry name" value="TRANS-ACONITATE 2-METHYLTRANSFERASE-RELATED"/>
    <property type="match status" value="1"/>
</dbReference>
<dbReference type="InterPro" id="IPR013216">
    <property type="entry name" value="Methyltransf_11"/>
</dbReference>